<dbReference type="RefSeq" id="WP_145032332.1">
    <property type="nucleotide sequence ID" value="NZ_CP036271.1"/>
</dbReference>
<protein>
    <recommendedName>
        <fullName evidence="3">Molybdopterin converting factor</fullName>
    </recommendedName>
</protein>
<dbReference type="OrthoDB" id="284768at2"/>
<dbReference type="Proteomes" id="UP000315700">
    <property type="component" value="Chromosome"/>
</dbReference>
<organism evidence="1 2">
    <name type="scientific">Caulifigura coniformis</name>
    <dbReference type="NCBI Taxonomy" id="2527983"/>
    <lineage>
        <taxon>Bacteria</taxon>
        <taxon>Pseudomonadati</taxon>
        <taxon>Planctomycetota</taxon>
        <taxon>Planctomycetia</taxon>
        <taxon>Planctomycetales</taxon>
        <taxon>Planctomycetaceae</taxon>
        <taxon>Caulifigura</taxon>
    </lineage>
</organism>
<dbReference type="InParanoid" id="A0A517SIB7"/>
<keyword evidence="2" id="KW-1185">Reference proteome</keyword>
<evidence type="ECO:0000313" key="1">
    <source>
        <dbReference type="EMBL" id="QDT55873.1"/>
    </source>
</evidence>
<dbReference type="Pfam" id="PF02597">
    <property type="entry name" value="ThiS"/>
    <property type="match status" value="1"/>
</dbReference>
<name>A0A517SIB7_9PLAN</name>
<evidence type="ECO:0008006" key="3">
    <source>
        <dbReference type="Google" id="ProtNLM"/>
    </source>
</evidence>
<dbReference type="KEGG" id="ccos:Pan44_39210"/>
<reference evidence="1 2" key="1">
    <citation type="submission" date="2019-02" db="EMBL/GenBank/DDBJ databases">
        <title>Deep-cultivation of Planctomycetes and their phenomic and genomic characterization uncovers novel biology.</title>
        <authorList>
            <person name="Wiegand S."/>
            <person name="Jogler M."/>
            <person name="Boedeker C."/>
            <person name="Pinto D."/>
            <person name="Vollmers J."/>
            <person name="Rivas-Marin E."/>
            <person name="Kohn T."/>
            <person name="Peeters S.H."/>
            <person name="Heuer A."/>
            <person name="Rast P."/>
            <person name="Oberbeckmann S."/>
            <person name="Bunk B."/>
            <person name="Jeske O."/>
            <person name="Meyerdierks A."/>
            <person name="Storesund J.E."/>
            <person name="Kallscheuer N."/>
            <person name="Luecker S."/>
            <person name="Lage O.M."/>
            <person name="Pohl T."/>
            <person name="Merkel B.J."/>
            <person name="Hornburger P."/>
            <person name="Mueller R.-W."/>
            <person name="Bruemmer F."/>
            <person name="Labrenz M."/>
            <person name="Spormann A.M."/>
            <person name="Op den Camp H."/>
            <person name="Overmann J."/>
            <person name="Amann R."/>
            <person name="Jetten M.S.M."/>
            <person name="Mascher T."/>
            <person name="Medema M.H."/>
            <person name="Devos D.P."/>
            <person name="Kaster A.-K."/>
            <person name="Ovreas L."/>
            <person name="Rohde M."/>
            <person name="Galperin M.Y."/>
            <person name="Jogler C."/>
        </authorList>
    </citation>
    <scope>NUCLEOTIDE SEQUENCE [LARGE SCALE GENOMIC DNA]</scope>
    <source>
        <strain evidence="1 2">Pan44</strain>
    </source>
</reference>
<dbReference type="EMBL" id="CP036271">
    <property type="protein sequence ID" value="QDT55873.1"/>
    <property type="molecule type" value="Genomic_DNA"/>
</dbReference>
<sequence>MRILFINNDGGGFADHIDVPGGQSVQELFQARLKHANPRNYLIRVNRQPVSPDQILQEGDRVSFTPTKIEGASA</sequence>
<dbReference type="AlphaFoldDB" id="A0A517SIB7"/>
<accession>A0A517SIB7</accession>
<dbReference type="InterPro" id="IPR016155">
    <property type="entry name" value="Mopterin_synth/thiamin_S_b"/>
</dbReference>
<evidence type="ECO:0000313" key="2">
    <source>
        <dbReference type="Proteomes" id="UP000315700"/>
    </source>
</evidence>
<gene>
    <name evidence="1" type="ORF">Pan44_39210</name>
</gene>
<proteinExistence type="predicted"/>
<dbReference type="SUPFAM" id="SSF54285">
    <property type="entry name" value="MoaD/ThiS"/>
    <property type="match status" value="1"/>
</dbReference>
<dbReference type="InterPro" id="IPR003749">
    <property type="entry name" value="ThiS/MoaD-like"/>
</dbReference>